<reference evidence="2 3" key="1">
    <citation type="submission" date="2014-09" db="EMBL/GenBank/DDBJ databases">
        <title>Genome sequence of Sinomonas sp. MUSC 117.</title>
        <authorList>
            <person name="Lee L.-H."/>
        </authorList>
    </citation>
    <scope>NUCLEOTIDE SEQUENCE [LARGE SCALE GENOMIC DNA]</scope>
    <source>
        <strain evidence="2 3">MUSC 117</strain>
    </source>
</reference>
<comment type="caution">
    <text evidence="2">The sequence shown here is derived from an EMBL/GenBank/DDBJ whole genome shotgun (WGS) entry which is preliminary data.</text>
</comment>
<gene>
    <name evidence="2" type="ORF">LK10_05455</name>
</gene>
<dbReference type="EMBL" id="JTDL01000079">
    <property type="protein sequence ID" value="KHL04469.1"/>
    <property type="molecule type" value="Genomic_DNA"/>
</dbReference>
<dbReference type="Proteomes" id="UP000030982">
    <property type="component" value="Unassembled WGS sequence"/>
</dbReference>
<accession>A0A0B2AR77</accession>
<evidence type="ECO:0000256" key="1">
    <source>
        <dbReference type="SAM" id="MobiDB-lite"/>
    </source>
</evidence>
<name>A0A0B2AR77_9MICC</name>
<dbReference type="STRING" id="1338436.LK10_05455"/>
<organism evidence="2 3">
    <name type="scientific">Sinomonas humi</name>
    <dbReference type="NCBI Taxonomy" id="1338436"/>
    <lineage>
        <taxon>Bacteria</taxon>
        <taxon>Bacillati</taxon>
        <taxon>Actinomycetota</taxon>
        <taxon>Actinomycetes</taxon>
        <taxon>Micrococcales</taxon>
        <taxon>Micrococcaceae</taxon>
        <taxon>Sinomonas</taxon>
    </lineage>
</organism>
<proteinExistence type="predicted"/>
<keyword evidence="3" id="KW-1185">Reference proteome</keyword>
<dbReference type="AlphaFoldDB" id="A0A0B2AR77"/>
<evidence type="ECO:0000313" key="2">
    <source>
        <dbReference type="EMBL" id="KHL04469.1"/>
    </source>
</evidence>
<evidence type="ECO:0000313" key="3">
    <source>
        <dbReference type="Proteomes" id="UP000030982"/>
    </source>
</evidence>
<feature type="region of interest" description="Disordered" evidence="1">
    <location>
        <begin position="39"/>
        <end position="73"/>
    </location>
</feature>
<protein>
    <submittedName>
        <fullName evidence="2">Uncharacterized protein</fullName>
    </submittedName>
</protein>
<sequence>MGPIAHQGRKGSLSRSILSSISRVDPSLCHRREVGPFADHARPWGRASSGASAVYGDVRRERQSQDPAENIAP</sequence>